<comment type="caution">
    <text evidence="1">The sequence shown here is derived from an EMBL/GenBank/DDBJ whole genome shotgun (WGS) entry which is preliminary data.</text>
</comment>
<evidence type="ECO:0000313" key="1">
    <source>
        <dbReference type="EMBL" id="MDA7425924.1"/>
    </source>
</evidence>
<keyword evidence="2" id="KW-1185">Reference proteome</keyword>
<dbReference type="RefSeq" id="WP_271433282.1">
    <property type="nucleotide sequence ID" value="NZ_JAQIOY010000006.1"/>
</dbReference>
<gene>
    <name evidence="1" type="ORF">PFY00_14415</name>
</gene>
<name>A0ABT4XVD9_9RHOB</name>
<dbReference type="EMBL" id="JAQIOY010000006">
    <property type="protein sequence ID" value="MDA7425924.1"/>
    <property type="molecule type" value="Genomic_DNA"/>
</dbReference>
<proteinExistence type="predicted"/>
<accession>A0ABT4XVD9</accession>
<reference evidence="1 2" key="1">
    <citation type="submission" date="2023-01" db="EMBL/GenBank/DDBJ databases">
        <title>Thalassococcus onchidii sp. nov., isolated from a marine invertebrate from the South China Sea.</title>
        <authorList>
            <person name="Xu S."/>
            <person name="Liu Z."/>
            <person name="Xu Y."/>
        </authorList>
    </citation>
    <scope>NUCLEOTIDE SEQUENCE [LARGE SCALE GENOMIC DNA]</scope>
    <source>
        <strain evidence="1 2">KCTC 32084</strain>
    </source>
</reference>
<evidence type="ECO:0008006" key="3">
    <source>
        <dbReference type="Google" id="ProtNLM"/>
    </source>
</evidence>
<dbReference type="Proteomes" id="UP001210720">
    <property type="component" value="Unassembled WGS sequence"/>
</dbReference>
<protein>
    <recommendedName>
        <fullName evidence="3">DUF1127 domain-containing protein</fullName>
    </recommendedName>
</protein>
<sequence length="68" mass="7949">MAFFDPAFTPSRPGLRSRLTALFETPFDRRSRQIAAEVAELRRRSDEELAQMGIRRDQILMHVFGARR</sequence>
<organism evidence="1 2">
    <name type="scientific">Thalassococcus lentus</name>
    <dbReference type="NCBI Taxonomy" id="1210524"/>
    <lineage>
        <taxon>Bacteria</taxon>
        <taxon>Pseudomonadati</taxon>
        <taxon>Pseudomonadota</taxon>
        <taxon>Alphaproteobacteria</taxon>
        <taxon>Rhodobacterales</taxon>
        <taxon>Roseobacteraceae</taxon>
        <taxon>Thalassococcus</taxon>
    </lineage>
</organism>
<evidence type="ECO:0000313" key="2">
    <source>
        <dbReference type="Proteomes" id="UP001210720"/>
    </source>
</evidence>